<dbReference type="Proteomes" id="UP000591131">
    <property type="component" value="Unassembled WGS sequence"/>
</dbReference>
<protein>
    <submittedName>
        <fullName evidence="1">Uncharacterized protein</fullName>
    </submittedName>
</protein>
<sequence length="121" mass="13172">MKRCGFSPVPIWYPASYCKTCPTATSMCSALTQLFSVVGDPACITVDAGSAMTSRAVEGFCVTGSIAFTVFPRQSKFIAAVYERASTEPTTLSFTTRTRSTTSPSRHNRGSWVCYKWLISS</sequence>
<keyword evidence="2" id="KW-1185">Reference proteome</keyword>
<dbReference type="EMBL" id="JAAPAO010001252">
    <property type="protein sequence ID" value="KAF4650461.1"/>
    <property type="molecule type" value="Genomic_DNA"/>
</dbReference>
<dbReference type="AlphaFoldDB" id="A0A7J6KV60"/>
<reference evidence="1 2" key="1">
    <citation type="submission" date="2020-04" db="EMBL/GenBank/DDBJ databases">
        <title>Perkinsus chesapeaki whole genome sequence.</title>
        <authorList>
            <person name="Bogema D.R."/>
        </authorList>
    </citation>
    <scope>NUCLEOTIDE SEQUENCE [LARGE SCALE GENOMIC DNA]</scope>
    <source>
        <strain evidence="1">ATCC PRA-425</strain>
    </source>
</reference>
<gene>
    <name evidence="1" type="ORF">FOL47_001135</name>
</gene>
<evidence type="ECO:0000313" key="2">
    <source>
        <dbReference type="Proteomes" id="UP000591131"/>
    </source>
</evidence>
<organism evidence="1 2">
    <name type="scientific">Perkinsus chesapeaki</name>
    <name type="common">Clam parasite</name>
    <name type="synonym">Perkinsus andrewsi</name>
    <dbReference type="NCBI Taxonomy" id="330153"/>
    <lineage>
        <taxon>Eukaryota</taxon>
        <taxon>Sar</taxon>
        <taxon>Alveolata</taxon>
        <taxon>Perkinsozoa</taxon>
        <taxon>Perkinsea</taxon>
        <taxon>Perkinsida</taxon>
        <taxon>Perkinsidae</taxon>
        <taxon>Perkinsus</taxon>
    </lineage>
</organism>
<comment type="caution">
    <text evidence="1">The sequence shown here is derived from an EMBL/GenBank/DDBJ whole genome shotgun (WGS) entry which is preliminary data.</text>
</comment>
<evidence type="ECO:0000313" key="1">
    <source>
        <dbReference type="EMBL" id="KAF4650461.1"/>
    </source>
</evidence>
<proteinExistence type="predicted"/>
<name>A0A7J6KV60_PERCH</name>
<accession>A0A7J6KV60</accession>